<dbReference type="Gene3D" id="1.25.40.10">
    <property type="entry name" value="Tetratricopeptide repeat domain"/>
    <property type="match status" value="3"/>
</dbReference>
<dbReference type="InterPro" id="IPR011990">
    <property type="entry name" value="TPR-like_helical_dom_sf"/>
</dbReference>
<reference evidence="3 5" key="1">
    <citation type="submission" date="2017-09" db="EMBL/GenBank/DDBJ databases">
        <authorList>
            <person name="Thomas P."/>
            <person name="Seyboldt C."/>
        </authorList>
    </citation>
    <scope>NUCLEOTIDE SEQUENCE [LARGE SCALE GENOMIC DNA]</scope>
    <source>
        <strain evidence="3 5">DSM 7534</strain>
    </source>
</reference>
<gene>
    <name evidence="3" type="ORF">CP523_09240</name>
    <name evidence="4" type="ORF">NH397_01575</name>
</gene>
<evidence type="ECO:0000313" key="3">
    <source>
        <dbReference type="EMBL" id="AYE34594.1"/>
    </source>
</evidence>
<name>A0A9N7JLX0_CLOSE</name>
<keyword evidence="2" id="KW-1133">Transmembrane helix</keyword>
<dbReference type="OrthoDB" id="1938848at2"/>
<dbReference type="EMBL" id="CP023671">
    <property type="protein sequence ID" value="AYE34594.1"/>
    <property type="molecule type" value="Genomic_DNA"/>
</dbReference>
<dbReference type="Proteomes" id="UP000280586">
    <property type="component" value="Chromosome"/>
</dbReference>
<dbReference type="SMART" id="SM00028">
    <property type="entry name" value="TPR"/>
    <property type="match status" value="4"/>
</dbReference>
<keyword evidence="6" id="KW-1185">Reference proteome</keyword>
<evidence type="ECO:0000313" key="5">
    <source>
        <dbReference type="Proteomes" id="UP000280586"/>
    </source>
</evidence>
<reference evidence="4" key="2">
    <citation type="submission" date="2022-06" db="EMBL/GenBank/DDBJ databases">
        <authorList>
            <person name="Holder M.E."/>
            <person name="Ajami N.J."/>
            <person name="Petrosino J.F."/>
        </authorList>
    </citation>
    <scope>NUCLEOTIDE SEQUENCE</scope>
    <source>
        <strain evidence="4">RMA 8861</strain>
    </source>
</reference>
<dbReference type="RefSeq" id="WP_066678322.1">
    <property type="nucleotide sequence ID" value="NZ_CABMIZ010000041.1"/>
</dbReference>
<dbReference type="AlphaFoldDB" id="A0A9N7JLX0"/>
<dbReference type="InterPro" id="IPR019734">
    <property type="entry name" value="TPR_rpt"/>
</dbReference>
<evidence type="ECO:0000256" key="1">
    <source>
        <dbReference type="SAM" id="MobiDB-lite"/>
    </source>
</evidence>
<feature type="transmembrane region" description="Helical" evidence="2">
    <location>
        <begin position="178"/>
        <end position="197"/>
    </location>
</feature>
<evidence type="ECO:0000313" key="6">
    <source>
        <dbReference type="Proteomes" id="UP001055437"/>
    </source>
</evidence>
<accession>A0A9N7JLX0</accession>
<protein>
    <submittedName>
        <fullName evidence="4">Tetratricopeptide repeat protein</fullName>
    </submittedName>
</protein>
<dbReference type="Proteomes" id="UP001055437">
    <property type="component" value="Chromosome"/>
</dbReference>
<organism evidence="3 5">
    <name type="scientific">Clostridium septicum</name>
    <dbReference type="NCBI Taxonomy" id="1504"/>
    <lineage>
        <taxon>Bacteria</taxon>
        <taxon>Bacillati</taxon>
        <taxon>Bacillota</taxon>
        <taxon>Clostridia</taxon>
        <taxon>Eubacteriales</taxon>
        <taxon>Clostridiaceae</taxon>
        <taxon>Clostridium</taxon>
    </lineage>
</organism>
<feature type="region of interest" description="Disordered" evidence="1">
    <location>
        <begin position="210"/>
        <end position="253"/>
    </location>
</feature>
<dbReference type="KEGG" id="csep:CP523_09240"/>
<proteinExistence type="predicted"/>
<keyword evidence="2" id="KW-0472">Membrane</keyword>
<sequence>MEKKLKKAYEKALSLYNNGELNKALKCCEDGISNDLKNSDLLNLKGLILYVKGDLKGAVSIWKINKACNSDIMSDSYIKDSIEDKRRLELFQKAQKLIKNLHIDEAIELLELCLESDFNSIQVNNSLSICYLKRGEVDKCRLYLNKALSIDKTDKVSLSILKDLGIYKDVKEPKYRKVITFVIILAIILGGASVFVFKNLNKSKENIAENVGKQEEQQEKVEEKTEEKPEEKLQKNIENEKLDKVEDNSEKQNDGVIAEEVPLTLDEVGNFYIDATTKFGEGNYQVAKELLNKAIKYSDKSYLNDDILFLLASTEEKLGNVDNSIKNFEKYISLYENGDYIEETCYKLALLYKDKDKEKSKIYAYKLVYNHPESIYNNDNIDSILKN</sequence>
<keyword evidence="2" id="KW-0812">Transmembrane</keyword>
<dbReference type="SUPFAM" id="SSF48452">
    <property type="entry name" value="TPR-like"/>
    <property type="match status" value="2"/>
</dbReference>
<evidence type="ECO:0000256" key="2">
    <source>
        <dbReference type="SAM" id="Phobius"/>
    </source>
</evidence>
<dbReference type="EMBL" id="CP099799">
    <property type="protein sequence ID" value="USS01185.1"/>
    <property type="molecule type" value="Genomic_DNA"/>
</dbReference>
<evidence type="ECO:0000313" key="4">
    <source>
        <dbReference type="EMBL" id="USS01185.1"/>
    </source>
</evidence>
<dbReference type="GeneID" id="303560860"/>
<dbReference type="Pfam" id="PF13432">
    <property type="entry name" value="TPR_16"/>
    <property type="match status" value="2"/>
</dbReference>